<dbReference type="OrthoDB" id="9806701at2"/>
<keyword evidence="3" id="KW-0746">Sphingolipid metabolism</keyword>
<keyword evidence="4" id="KW-0442">Lipid degradation</keyword>
<dbReference type="EMBL" id="CP019633">
    <property type="protein sequence ID" value="AQQ09990.1"/>
    <property type="molecule type" value="Genomic_DNA"/>
</dbReference>
<dbReference type="InterPro" id="IPR049161">
    <property type="entry name" value="GH59_cat"/>
</dbReference>
<dbReference type="Gene3D" id="3.20.20.80">
    <property type="entry name" value="Glycosidases"/>
    <property type="match status" value="1"/>
</dbReference>
<dbReference type="PANTHER" id="PTHR15172:SF1">
    <property type="entry name" value="GALACTOCEREBROSIDASE"/>
    <property type="match status" value="1"/>
</dbReference>
<feature type="signal peptide" evidence="6">
    <location>
        <begin position="1"/>
        <end position="22"/>
    </location>
</feature>
<dbReference type="SUPFAM" id="SSF49785">
    <property type="entry name" value="Galactose-binding domain-like"/>
    <property type="match status" value="1"/>
</dbReference>
<accession>A0A1Q2HRG5</accession>
<dbReference type="Pfam" id="PF21708">
    <property type="entry name" value="Glyco_hydro_59_C"/>
    <property type="match status" value="1"/>
</dbReference>
<dbReference type="GO" id="GO:0005764">
    <property type="term" value="C:lysosome"/>
    <property type="evidence" value="ECO:0007669"/>
    <property type="project" value="TreeGrafter"/>
</dbReference>
<dbReference type="InterPro" id="IPR018247">
    <property type="entry name" value="EF_Hand_1_Ca_BS"/>
</dbReference>
<dbReference type="STRING" id="1940790.L21SP3_01812"/>
<keyword evidence="6" id="KW-0732">Signal</keyword>
<dbReference type="Gene3D" id="2.60.120.560">
    <property type="entry name" value="Exo-inulinase, domain 1"/>
    <property type="match status" value="1"/>
</dbReference>
<keyword evidence="9" id="KW-1185">Reference proteome</keyword>
<evidence type="ECO:0000259" key="7">
    <source>
        <dbReference type="PROSITE" id="PS50022"/>
    </source>
</evidence>
<dbReference type="PROSITE" id="PS00018">
    <property type="entry name" value="EF_HAND_1"/>
    <property type="match status" value="1"/>
</dbReference>
<dbReference type="Proteomes" id="UP000188273">
    <property type="component" value="Chromosome"/>
</dbReference>
<dbReference type="RefSeq" id="WP_123785176.1">
    <property type="nucleotide sequence ID" value="NZ_CP019633.1"/>
</dbReference>
<gene>
    <name evidence="8" type="ORF">L21SP3_01812</name>
</gene>
<evidence type="ECO:0000256" key="6">
    <source>
        <dbReference type="SAM" id="SignalP"/>
    </source>
</evidence>
<sequence length="973" mass="109587" precursor="true">MIKHISAAAASLLVFLSVSLTAATVNVNSSSEGRTFDGMGAWSSGGNSRLLIDYEEPCRSDILDMLFKPNFGASLQHFRVEIGSSFNSTSGAEPSHAITRDELNDPVSRGYEFWLMKEAQDRNPNIVFDCMLFAFPYWFTEQFSQDTADYITAFLDEAKNEWGVELDWITPTKTETIRTYEEIEENLEWCKNTFIPTMNRNSYDLNILLLDGGWWAWRIFEVFESHPEYESIVDACGGHNIDQKPPHAPCSYPPKEIIDTGKKLWSSGDTAGHGSWGAATGIVERMNRLYIKGRITNMQVWNVVDGCAEGVNWTKSGLIKADQPWSNHYEIYPAVWGVAHYTQFTEVGWKYLNDACGYLSGSGNYATLKDPDSDNWSTIIYSENPETIKFNLTGVSADTVHVWRTTSSSYFVKLEDIKVTGSSFTLNTTADAMYSITTTAGQQKGQPAHEVPSYETFPMPYSEDFENYEIGATAKYLSDMQGTFETAECKGDREGLCLEQIVPEVNETYLWWPQVNPSAAMSLFGEMSWRDYELNADIYIEDGFVYIGGRKGDHQVKSGYCFVINKQGDWKITYDDVAADESVIESGSVSGFDGSKWHNLKIRFINDEIRTYLDSKKICEIEDSRRKAGQCCFGSSFDLNQFDNLIVKPIGRWSMVDEKASSVYSWGWNSFNNSELFGGSAVYNDQIGEMMSFSFLGQGFRIFGSKRTDGGIADIYLGQQKIDSVDCYNPDREMHTLLYVSDDLSFGYHNAGVLVSEQKNPSSSSNMLVIDAFAKTEIPKPVRPEPKLNLALGAVASASSSWGVGYGAEEVNDGDSQSRWNSGVGDVSNSWLLFEFPEKITFGKTVIKEFRERIVSYKIQYYNNGWKDAFTGGYINSEKTDIFEPVSSDKVRLLFTSAETVPSIYEFEIYAPQADLDNDGQLNLDDLEFLAAKWLRDVCSTYYDCYNADLNSDETVNFQDFAEFEKAKLKAEL</sequence>
<dbReference type="Gene3D" id="3.20.20.70">
    <property type="entry name" value="Aldolase class I"/>
    <property type="match status" value="1"/>
</dbReference>
<evidence type="ECO:0000256" key="3">
    <source>
        <dbReference type="ARBA" id="ARBA00022919"/>
    </source>
</evidence>
<feature type="domain" description="F5/8 type C" evidence="7">
    <location>
        <begin position="783"/>
        <end position="912"/>
    </location>
</feature>
<keyword evidence="8" id="KW-0378">Hydrolase</keyword>
<dbReference type="InterPro" id="IPR000421">
    <property type="entry name" value="FA58C"/>
</dbReference>
<dbReference type="KEGG" id="pbu:L21SP3_01812"/>
<evidence type="ECO:0000256" key="5">
    <source>
        <dbReference type="ARBA" id="ARBA00033098"/>
    </source>
</evidence>
<dbReference type="InterPro" id="IPR049162">
    <property type="entry name" value="GH59_C"/>
</dbReference>
<dbReference type="InterPro" id="IPR017853">
    <property type="entry name" value="GH"/>
</dbReference>
<dbReference type="PROSITE" id="PS50022">
    <property type="entry name" value="FA58C_3"/>
    <property type="match status" value="1"/>
</dbReference>
<organism evidence="8 9">
    <name type="scientific">Sedimentisphaera cyanobacteriorum</name>
    <dbReference type="NCBI Taxonomy" id="1940790"/>
    <lineage>
        <taxon>Bacteria</taxon>
        <taxon>Pseudomonadati</taxon>
        <taxon>Planctomycetota</taxon>
        <taxon>Phycisphaerae</taxon>
        <taxon>Sedimentisphaerales</taxon>
        <taxon>Sedimentisphaeraceae</taxon>
        <taxon>Sedimentisphaera</taxon>
    </lineage>
</organism>
<dbReference type="EC" id="3.2.1.46" evidence="2"/>
<dbReference type="GO" id="GO:0006683">
    <property type="term" value="P:galactosylceramide catabolic process"/>
    <property type="evidence" value="ECO:0007669"/>
    <property type="project" value="InterPro"/>
</dbReference>
<dbReference type="GO" id="GO:0004336">
    <property type="term" value="F:galactosylceramidase activity"/>
    <property type="evidence" value="ECO:0007669"/>
    <property type="project" value="UniProtKB-EC"/>
</dbReference>
<dbReference type="PANTHER" id="PTHR15172">
    <property type="entry name" value="GALACTOCEREBROSIDASE"/>
    <property type="match status" value="1"/>
</dbReference>
<keyword evidence="3" id="KW-0443">Lipid metabolism</keyword>
<dbReference type="Gene3D" id="2.60.120.260">
    <property type="entry name" value="Galactose-binding domain-like"/>
    <property type="match status" value="2"/>
</dbReference>
<evidence type="ECO:0000256" key="4">
    <source>
        <dbReference type="ARBA" id="ARBA00022963"/>
    </source>
</evidence>
<dbReference type="Pfam" id="PF00754">
    <property type="entry name" value="F5_F8_type_C"/>
    <property type="match status" value="1"/>
</dbReference>
<name>A0A1Q2HRG5_9BACT</name>
<dbReference type="Pfam" id="PF02057">
    <property type="entry name" value="Glyco_hydro_59"/>
    <property type="match status" value="1"/>
</dbReference>
<dbReference type="SUPFAM" id="SSF51445">
    <property type="entry name" value="(Trans)glycosidases"/>
    <property type="match status" value="1"/>
</dbReference>
<dbReference type="InterPro" id="IPR008979">
    <property type="entry name" value="Galactose-bd-like_sf"/>
</dbReference>
<evidence type="ECO:0000256" key="2">
    <source>
        <dbReference type="ARBA" id="ARBA00012657"/>
    </source>
</evidence>
<feature type="chain" id="PRO_5012862902" description="galactosylceramidase" evidence="6">
    <location>
        <begin position="23"/>
        <end position="973"/>
    </location>
</feature>
<protein>
    <recommendedName>
        <fullName evidence="2">galactosylceramidase</fullName>
        <ecNumber evidence="2">3.2.1.46</ecNumber>
    </recommendedName>
    <alternativeName>
        <fullName evidence="5">Galactosylceramidase</fullName>
    </alternativeName>
</protein>
<evidence type="ECO:0000313" key="9">
    <source>
        <dbReference type="Proteomes" id="UP000188273"/>
    </source>
</evidence>
<proteinExistence type="inferred from homology"/>
<dbReference type="InterPro" id="IPR001286">
    <property type="entry name" value="Glyco_hydro_59"/>
</dbReference>
<dbReference type="InterPro" id="IPR013785">
    <property type="entry name" value="Aldolase_TIM"/>
</dbReference>
<dbReference type="GO" id="GO:0000272">
    <property type="term" value="P:polysaccharide catabolic process"/>
    <property type="evidence" value="ECO:0007669"/>
    <property type="project" value="InterPro"/>
</dbReference>
<dbReference type="Gene3D" id="1.10.1330.10">
    <property type="entry name" value="Dockerin domain"/>
    <property type="match status" value="1"/>
</dbReference>
<dbReference type="GO" id="GO:0016020">
    <property type="term" value="C:membrane"/>
    <property type="evidence" value="ECO:0007669"/>
    <property type="project" value="GOC"/>
</dbReference>
<evidence type="ECO:0000256" key="1">
    <source>
        <dbReference type="ARBA" id="ARBA00005637"/>
    </source>
</evidence>
<evidence type="ECO:0000313" key="8">
    <source>
        <dbReference type="EMBL" id="AQQ09990.1"/>
    </source>
</evidence>
<dbReference type="InterPro" id="IPR036439">
    <property type="entry name" value="Dockerin_dom_sf"/>
</dbReference>
<dbReference type="AlphaFoldDB" id="A0A1Q2HRG5"/>
<reference evidence="9" key="1">
    <citation type="submission" date="2017-02" db="EMBL/GenBank/DDBJ databases">
        <title>Comparative genomics and description of representatives of a novel lineage of planctomycetes thriving in anoxic sediments.</title>
        <authorList>
            <person name="Spring S."/>
            <person name="Bunk B."/>
            <person name="Sproer C."/>
            <person name="Klenk H.-P."/>
        </authorList>
    </citation>
    <scope>NUCLEOTIDE SEQUENCE [LARGE SCALE GENOMIC DNA]</scope>
    <source>
        <strain evidence="9">L21-RPul-D3</strain>
    </source>
</reference>
<comment type="similarity">
    <text evidence="1">Belongs to the glycosyl hydrolase 59 family.</text>
</comment>
<dbReference type="SUPFAM" id="SSF63446">
    <property type="entry name" value="Type I dockerin domain"/>
    <property type="match status" value="1"/>
</dbReference>